<keyword evidence="3" id="KW-1185">Reference proteome</keyword>
<reference evidence="2 3" key="1">
    <citation type="submission" date="2024-10" db="EMBL/GenBank/DDBJ databases">
        <title>Updated reference genomes for cyclostephanoid diatoms.</title>
        <authorList>
            <person name="Roberts W.R."/>
            <person name="Alverson A.J."/>
        </authorList>
    </citation>
    <scope>NUCLEOTIDE SEQUENCE [LARGE SCALE GENOMIC DNA]</scope>
    <source>
        <strain evidence="2 3">AJA276-08</strain>
    </source>
</reference>
<dbReference type="Pfam" id="PF00856">
    <property type="entry name" value="SET"/>
    <property type="match status" value="1"/>
</dbReference>
<dbReference type="SUPFAM" id="SSF82199">
    <property type="entry name" value="SET domain"/>
    <property type="match status" value="2"/>
</dbReference>
<dbReference type="InterPro" id="IPR046341">
    <property type="entry name" value="SET_dom_sf"/>
</dbReference>
<dbReference type="Proteomes" id="UP001530315">
    <property type="component" value="Unassembled WGS sequence"/>
</dbReference>
<accession>A0ABD3P4W4</accession>
<dbReference type="InterPro" id="IPR001214">
    <property type="entry name" value="SET_dom"/>
</dbReference>
<organism evidence="2 3">
    <name type="scientific">Stephanodiscus triporus</name>
    <dbReference type="NCBI Taxonomy" id="2934178"/>
    <lineage>
        <taxon>Eukaryota</taxon>
        <taxon>Sar</taxon>
        <taxon>Stramenopiles</taxon>
        <taxon>Ochrophyta</taxon>
        <taxon>Bacillariophyta</taxon>
        <taxon>Coscinodiscophyceae</taxon>
        <taxon>Thalassiosirophycidae</taxon>
        <taxon>Stephanodiscales</taxon>
        <taxon>Stephanodiscaceae</taxon>
        <taxon>Stephanodiscus</taxon>
    </lineage>
</organism>
<dbReference type="PROSITE" id="PS50280">
    <property type="entry name" value="SET"/>
    <property type="match status" value="1"/>
</dbReference>
<evidence type="ECO:0000259" key="1">
    <source>
        <dbReference type="PROSITE" id="PS50280"/>
    </source>
</evidence>
<evidence type="ECO:0000313" key="2">
    <source>
        <dbReference type="EMBL" id="KAL3781515.1"/>
    </source>
</evidence>
<dbReference type="Gene3D" id="2.170.270.10">
    <property type="entry name" value="SET domain"/>
    <property type="match status" value="2"/>
</dbReference>
<feature type="domain" description="SET" evidence="1">
    <location>
        <begin position="294"/>
        <end position="445"/>
    </location>
</feature>
<comment type="caution">
    <text evidence="2">The sequence shown here is derived from an EMBL/GenBank/DDBJ whole genome shotgun (WGS) entry which is preliminary data.</text>
</comment>
<dbReference type="EMBL" id="JALLAZ020001061">
    <property type="protein sequence ID" value="KAL3781515.1"/>
    <property type="molecule type" value="Genomic_DNA"/>
</dbReference>
<sequence>MTPSGPSKRMERATYEMIRPSNGIGEAAVDVEHPSCRLFLAESTIPNAGLGIFTGIDLRDGDAIAEPDIIVPLHDAHYHATRGGIDDDLLWFNYAWQPSEMGMHFDMQGGEALVLGTGCVPNCNFALLNAVEEHQPIYDHAGLHRSRDVGTTGFTGFHGQRMLATRDIPAGGEIFVTYGENWFENRPEMSSVPFGENYHNVDVFLARFKYLALKYGGGSTTGGRNDNRQADGDFSRDLWEVVTAHGWFGTRNANALPLTFEDASLAQSIGSAMSRLPYSVRTPEWLASHGQCMDNIRPGNSTITQAGRGAFASRPIPEGGLVAPGPLLHIANRAALYLYDDDDDDDGHAMPSGAQLILNYCFGHGRSTVILCPYTSPSAYINHGSGPLTNVRVRWSDPSTTPHHNAFWLEEDVDFLRKTNAVGLSIDFVATRDIRPGEEVFLDYGPEWEAAWDEYVRQWEPPPGSKGYVPASMLKEPLRTLEEQSSEPYPDNVIFYCHYDYHPGDVEGSFEWEDDWMELRLGPCQIISRGAPSMEEDAEEDEVVYVYTTIMLTMDQVDTDMILTFMLPLPRPGEVHILTDVPRWAIEVRDKPYAKDEFAPRAFRHEMMMPDDMFPEAWKNVA</sequence>
<proteinExistence type="predicted"/>
<gene>
    <name evidence="2" type="ORF">ACHAW5_000731</name>
</gene>
<dbReference type="AlphaFoldDB" id="A0ABD3P4W4"/>
<protein>
    <recommendedName>
        <fullName evidence="1">SET domain-containing protein</fullName>
    </recommendedName>
</protein>
<evidence type="ECO:0000313" key="3">
    <source>
        <dbReference type="Proteomes" id="UP001530315"/>
    </source>
</evidence>
<name>A0ABD3P4W4_9STRA</name>